<evidence type="ECO:0000313" key="2">
    <source>
        <dbReference type="Proteomes" id="UP000014065"/>
    </source>
</evidence>
<dbReference type="EMBL" id="AHJG01000067">
    <property type="protein sequence ID" value="EPA06356.1"/>
    <property type="molecule type" value="Genomic_DNA"/>
</dbReference>
<dbReference type="Proteomes" id="UP000014065">
    <property type="component" value="Unassembled WGS sequence"/>
</dbReference>
<protein>
    <recommendedName>
        <fullName evidence="3">Thr operon leader peptide</fullName>
    </recommendedName>
</protein>
<organism evidence="1 2">
    <name type="scientific">Candidatus Nitrosarchaeum limnium BG20</name>
    <dbReference type="NCBI Taxonomy" id="859192"/>
    <lineage>
        <taxon>Archaea</taxon>
        <taxon>Nitrososphaerota</taxon>
        <taxon>Nitrososphaeria</taxon>
        <taxon>Nitrosopumilales</taxon>
        <taxon>Nitrosopumilaceae</taxon>
        <taxon>Nitrosarchaeum</taxon>
    </lineage>
</organism>
<proteinExistence type="predicted"/>
<comment type="caution">
    <text evidence="1">The sequence shown here is derived from an EMBL/GenBank/DDBJ whole genome shotgun (WGS) entry which is preliminary data.</text>
</comment>
<name>S2EAD1_9ARCH</name>
<dbReference type="OrthoDB" id="2471at2157"/>
<reference evidence="1 2" key="1">
    <citation type="journal article" date="2012" name="J. Bacteriol.">
        <title>Genome Sequence of "Candidatus Nitrosoarchaeum limnia" BG20, a Low-Salinity Ammonia-Oxidizing Archaeon from the San Francisco Bay Estuary.</title>
        <authorList>
            <person name="Mosier A.C."/>
            <person name="Allen E.E."/>
            <person name="Kim M."/>
            <person name="Ferriera S."/>
            <person name="Francis C.A."/>
        </authorList>
    </citation>
    <scope>NUCLEOTIDE SEQUENCE [LARGE SCALE GENOMIC DNA]</scope>
    <source>
        <strain evidence="1 2">BG20</strain>
    </source>
</reference>
<keyword evidence="2" id="KW-1185">Reference proteome</keyword>
<dbReference type="AlphaFoldDB" id="S2EAD1"/>
<dbReference type="RefSeq" id="WP_010190324.1">
    <property type="nucleotide sequence ID" value="NZ_AHJG01000067.1"/>
</dbReference>
<evidence type="ECO:0000313" key="1">
    <source>
        <dbReference type="EMBL" id="EPA06356.1"/>
    </source>
</evidence>
<sequence length="171" mass="19818">MNKYTRIVVIAIILIVIPFAHSFLNIYGAQQLHYKWDDKSKFGYFELSNNGNVEFCNTMPFWMSFKKFEIVSFYDFKNIGTFTVQPLTINPSSHASQEGIFRSESFTEAQYVFMNLDFEFNGGDIRVDPNKLNMLVNIDTPIIGVIPYTTTIQYSGFDLFNIMNGKNYQCN</sequence>
<gene>
    <name evidence="1" type="ORF">BG20_I1540</name>
</gene>
<evidence type="ECO:0008006" key="3">
    <source>
        <dbReference type="Google" id="ProtNLM"/>
    </source>
</evidence>
<accession>S2EAD1</accession>